<dbReference type="Proteomes" id="UP000204391">
    <property type="component" value="Chromosome"/>
</dbReference>
<evidence type="ECO:0000313" key="1">
    <source>
        <dbReference type="EMBL" id="ASN05720.1"/>
    </source>
</evidence>
<keyword evidence="2" id="KW-1185">Reference proteome</keyword>
<dbReference type="InterPro" id="IPR009384">
    <property type="entry name" value="SwrD-like"/>
</dbReference>
<dbReference type="AlphaFoldDB" id="A0A221MDP1"/>
<dbReference type="OrthoDB" id="9799862at2"/>
<proteinExistence type="predicted"/>
<dbReference type="PANTHER" id="PTHR39185:SF1">
    <property type="entry name" value="SWARMING MOTILITY PROTEIN SWRD"/>
    <property type="match status" value="1"/>
</dbReference>
<keyword evidence="1" id="KW-0969">Cilium</keyword>
<name>A0A221MDP1_9BACI</name>
<dbReference type="PANTHER" id="PTHR39185">
    <property type="entry name" value="SWARMING MOTILITY PROTEIN SWRD"/>
    <property type="match status" value="1"/>
</dbReference>
<keyword evidence="1" id="KW-0282">Flagellum</keyword>
<dbReference type="KEGG" id="vne:CFK40_12220"/>
<protein>
    <submittedName>
        <fullName evidence="1">Flagellar protein FlbD</fullName>
    </submittedName>
</protein>
<accession>A0A221MDP1</accession>
<evidence type="ECO:0000313" key="2">
    <source>
        <dbReference type="Proteomes" id="UP000204391"/>
    </source>
</evidence>
<dbReference type="Pfam" id="PF06289">
    <property type="entry name" value="FlbD"/>
    <property type="match status" value="1"/>
</dbReference>
<dbReference type="EMBL" id="CP022437">
    <property type="protein sequence ID" value="ASN05720.1"/>
    <property type="molecule type" value="Genomic_DNA"/>
</dbReference>
<organism evidence="1 2">
    <name type="scientific">Virgibacillus necropolis</name>
    <dbReference type="NCBI Taxonomy" id="163877"/>
    <lineage>
        <taxon>Bacteria</taxon>
        <taxon>Bacillati</taxon>
        <taxon>Bacillota</taxon>
        <taxon>Bacilli</taxon>
        <taxon>Bacillales</taxon>
        <taxon>Bacillaceae</taxon>
        <taxon>Virgibacillus</taxon>
    </lineage>
</organism>
<sequence length="72" mass="8062">MIQLTRLNNEVFTLNAIMIEQIQSHPDTTITLINGKKMVVKEPEKEVASLVTSYYRKLGIRECVKGIGDANG</sequence>
<dbReference type="RefSeq" id="WP_089532569.1">
    <property type="nucleotide sequence ID" value="NZ_CP022437.1"/>
</dbReference>
<gene>
    <name evidence="1" type="ORF">CFK40_12220</name>
</gene>
<keyword evidence="1" id="KW-0966">Cell projection</keyword>
<reference evidence="1 2" key="1">
    <citation type="journal article" date="2003" name="Int. J. Syst. Evol. Microbiol.">
        <title>Virgibacillus carmonensis sp. nov., Virgibacillus necropolis sp. nov. and Virgibacillus picturae sp. nov., three novel species isolated from deteriorated mural paintings, transfer of the species of the genus salibacillus to Virgibacillus, as Virgibacillus marismortui comb. nov. and Virgibacillus salexigens comb. nov., and emended description of the genus Virgibacillus.</title>
        <authorList>
            <person name="Heyrman J."/>
            <person name="Logan N.A."/>
            <person name="Busse H.J."/>
            <person name="Balcaen A."/>
            <person name="Lebbe L."/>
            <person name="Rodriguez-Diaz M."/>
            <person name="Swings J."/>
            <person name="De Vos P."/>
        </authorList>
    </citation>
    <scope>NUCLEOTIDE SEQUENCE [LARGE SCALE GENOMIC DNA]</scope>
    <source>
        <strain evidence="1 2">LMG 19488</strain>
    </source>
</reference>